<dbReference type="Proteomes" id="UP000589516">
    <property type="component" value="Unassembled WGS sequence"/>
</dbReference>
<evidence type="ECO:0000313" key="3">
    <source>
        <dbReference type="Proteomes" id="UP000589516"/>
    </source>
</evidence>
<gene>
    <name evidence="2" type="ORF">EYQ16_01170</name>
</gene>
<dbReference type="Gene3D" id="3.40.630.30">
    <property type="match status" value="1"/>
</dbReference>
<evidence type="ECO:0000313" key="2">
    <source>
        <dbReference type="EMBL" id="HIG63120.1"/>
    </source>
</evidence>
<dbReference type="GO" id="GO:0016747">
    <property type="term" value="F:acyltransferase activity, transferring groups other than amino-acyl groups"/>
    <property type="evidence" value="ECO:0007669"/>
    <property type="project" value="InterPro"/>
</dbReference>
<dbReference type="InterPro" id="IPR051531">
    <property type="entry name" value="N-acetyltransferase"/>
</dbReference>
<sequence>MELLTERLRLRSCREEDLKPLAAAIAPPAISDWLCNLPQPYTLADARNFMHRTAALEKGWEGIVALRDSGTLVGGVRLTIVGDEEADLGYWVARARWGRGYATEAVAALLEWGFRELALQSVIASTLPGNRPSQAVLRRLGFRYTGMRPTKTGTCGTCDTQRVPHYLLERPTI</sequence>
<accession>A0A7C7ZFG8</accession>
<keyword evidence="2" id="KW-0808">Transferase</keyword>
<dbReference type="PANTHER" id="PTHR43792">
    <property type="entry name" value="GNAT FAMILY, PUTATIVE (AFU_ORTHOLOGUE AFUA_3G00765)-RELATED-RELATED"/>
    <property type="match status" value="1"/>
</dbReference>
<name>A0A7C7ZFG8_9ARCH</name>
<protein>
    <submittedName>
        <fullName evidence="2">N-acetyltransferase</fullName>
    </submittedName>
</protein>
<feature type="domain" description="N-acetyltransferase" evidence="1">
    <location>
        <begin position="8"/>
        <end position="173"/>
    </location>
</feature>
<dbReference type="SUPFAM" id="SSF55729">
    <property type="entry name" value="Acyl-CoA N-acyltransferases (Nat)"/>
    <property type="match status" value="1"/>
</dbReference>
<dbReference type="InterPro" id="IPR000182">
    <property type="entry name" value="GNAT_dom"/>
</dbReference>
<organism evidence="2 3">
    <name type="scientific">Marine Group III euryarchaeote</name>
    <dbReference type="NCBI Taxonomy" id="2173149"/>
    <lineage>
        <taxon>Archaea</taxon>
        <taxon>Methanobacteriati</taxon>
        <taxon>Thermoplasmatota</taxon>
        <taxon>Thermoplasmata</taxon>
        <taxon>Candidatus Thermoprofundales</taxon>
    </lineage>
</organism>
<dbReference type="InterPro" id="IPR016181">
    <property type="entry name" value="Acyl_CoA_acyltransferase"/>
</dbReference>
<dbReference type="Pfam" id="PF13302">
    <property type="entry name" value="Acetyltransf_3"/>
    <property type="match status" value="1"/>
</dbReference>
<dbReference type="EMBL" id="DUAV01000010">
    <property type="protein sequence ID" value="HIG63120.1"/>
    <property type="molecule type" value="Genomic_DNA"/>
</dbReference>
<evidence type="ECO:0000259" key="1">
    <source>
        <dbReference type="PROSITE" id="PS51186"/>
    </source>
</evidence>
<reference evidence="3" key="1">
    <citation type="journal article" date="2019" name="bioRxiv">
        <title>Genome diversification in globally distributed novel marine Proteobacteria is linked to environmental adaptation.</title>
        <authorList>
            <person name="Zhou Z."/>
            <person name="Tran P.Q."/>
            <person name="Kieft K."/>
            <person name="Anantharaman K."/>
        </authorList>
    </citation>
    <scope>NUCLEOTIDE SEQUENCE [LARGE SCALE GENOMIC DNA]</scope>
</reference>
<dbReference type="PROSITE" id="PS51186">
    <property type="entry name" value="GNAT"/>
    <property type="match status" value="1"/>
</dbReference>
<comment type="caution">
    <text evidence="2">The sequence shown here is derived from an EMBL/GenBank/DDBJ whole genome shotgun (WGS) entry which is preliminary data.</text>
</comment>
<proteinExistence type="predicted"/>
<dbReference type="AlphaFoldDB" id="A0A7C7ZFG8"/>